<comment type="caution">
    <text evidence="2">The sequence shown here is derived from an EMBL/GenBank/DDBJ whole genome shotgun (WGS) entry which is preliminary data.</text>
</comment>
<dbReference type="SUPFAM" id="SSF56281">
    <property type="entry name" value="Metallo-hydrolase/oxidoreductase"/>
    <property type="match status" value="1"/>
</dbReference>
<dbReference type="PANTHER" id="PTHR43546">
    <property type="entry name" value="UPF0173 METAL-DEPENDENT HYDROLASE MJ1163-RELATED"/>
    <property type="match status" value="1"/>
</dbReference>
<evidence type="ECO:0000313" key="3">
    <source>
        <dbReference type="Proteomes" id="UP000035265"/>
    </source>
</evidence>
<dbReference type="InterPro" id="IPR001279">
    <property type="entry name" value="Metallo-B-lactamas"/>
</dbReference>
<dbReference type="InterPro" id="IPR050114">
    <property type="entry name" value="UPF0173_UPF0282_UlaG_hydrolase"/>
</dbReference>
<dbReference type="Gene3D" id="3.60.15.10">
    <property type="entry name" value="Ribonuclease Z/Hydroxyacylglutathione hydrolase-like"/>
    <property type="match status" value="1"/>
</dbReference>
<dbReference type="Proteomes" id="UP000035265">
    <property type="component" value="Unassembled WGS sequence"/>
</dbReference>
<accession>A0A0H2KR12</accession>
<protein>
    <recommendedName>
        <fullName evidence="1">Metallo-beta-lactamase domain-containing protein</fullName>
    </recommendedName>
</protein>
<dbReference type="EMBL" id="JNBQ01000016">
    <property type="protein sequence ID" value="KLN34284.1"/>
    <property type="molecule type" value="Genomic_DNA"/>
</dbReference>
<dbReference type="InterPro" id="IPR036866">
    <property type="entry name" value="RibonucZ/Hydroxyglut_hydro"/>
</dbReference>
<name>A0A0H2KR12_9MICO</name>
<organism evidence="2 3">
    <name type="scientific">Cellulosimicrobium funkei</name>
    <dbReference type="NCBI Taxonomy" id="264251"/>
    <lineage>
        <taxon>Bacteria</taxon>
        <taxon>Bacillati</taxon>
        <taxon>Actinomycetota</taxon>
        <taxon>Actinomycetes</taxon>
        <taxon>Micrococcales</taxon>
        <taxon>Promicromonosporaceae</taxon>
        <taxon>Cellulosimicrobium</taxon>
    </lineage>
</organism>
<gene>
    <name evidence="2" type="ORF">FB00_12785</name>
</gene>
<evidence type="ECO:0000259" key="1">
    <source>
        <dbReference type="Pfam" id="PF12706"/>
    </source>
</evidence>
<dbReference type="RefSeq" id="WP_047233258.1">
    <property type="nucleotide sequence ID" value="NZ_JNBQ01000016.1"/>
</dbReference>
<dbReference type="AlphaFoldDB" id="A0A0H2KR12"/>
<keyword evidence="3" id="KW-1185">Reference proteome</keyword>
<dbReference type="PATRIC" id="fig|264251.5.peg.2599"/>
<dbReference type="STRING" id="264251.FB00_12785"/>
<reference evidence="2 3" key="1">
    <citation type="submission" date="2014-05" db="EMBL/GenBank/DDBJ databases">
        <title>Cellulosimicrobium funkei U11 genome.</title>
        <authorList>
            <person name="Hu C."/>
            <person name="Gong Y."/>
            <person name="Wan W."/>
            <person name="Jiang M."/>
        </authorList>
    </citation>
    <scope>NUCLEOTIDE SEQUENCE [LARGE SCALE GENOMIC DNA]</scope>
    <source>
        <strain evidence="2 3">U11</strain>
    </source>
</reference>
<dbReference type="Pfam" id="PF12706">
    <property type="entry name" value="Lactamase_B_2"/>
    <property type="match status" value="1"/>
</dbReference>
<sequence length="265" mass="28659">MSDAASATLTFGGTATALLRFGRFTVLTDPNFLHRGQWAYLGKGLASRRRTEPAFGPTGLPPLDAVVLSHLHGDHFDRVARRGLTRQVPLLTTPSAARRLARHHFATVGMPTGAVETFRSGKESLDVESVPAIHARGALRALLPEVMGTVYTHRVDGRRQTQVYVTGDTLTGGHVDVVARAFPHLDSVVAHLGGTRILGRTVTMDDVQGADLVRRVGVPLVVPVHHDDYGVFRSPLRDFLARSPELPGVELRPVARGATVSLRID</sequence>
<dbReference type="PANTHER" id="PTHR43546:SF7">
    <property type="entry name" value="METALLO-BETA-LACTAMASE DOMAIN-CONTAINING PROTEIN"/>
    <property type="match status" value="1"/>
</dbReference>
<evidence type="ECO:0000313" key="2">
    <source>
        <dbReference type="EMBL" id="KLN34284.1"/>
    </source>
</evidence>
<feature type="domain" description="Metallo-beta-lactamase" evidence="1">
    <location>
        <begin position="26"/>
        <end position="226"/>
    </location>
</feature>
<proteinExistence type="predicted"/>